<keyword evidence="1" id="KW-0812">Transmembrane</keyword>
<evidence type="ECO:0000256" key="1">
    <source>
        <dbReference type="SAM" id="Phobius"/>
    </source>
</evidence>
<evidence type="ECO:0000313" key="3">
    <source>
        <dbReference type="Proteomes" id="UP001304683"/>
    </source>
</evidence>
<evidence type="ECO:0008006" key="4">
    <source>
        <dbReference type="Google" id="ProtNLM"/>
    </source>
</evidence>
<feature type="transmembrane region" description="Helical" evidence="1">
    <location>
        <begin position="61"/>
        <end position="81"/>
    </location>
</feature>
<keyword evidence="1" id="KW-1133">Transmembrane helix</keyword>
<accession>A0ABZ0QQ08</accession>
<evidence type="ECO:0000313" key="2">
    <source>
        <dbReference type="EMBL" id="WPD18500.1"/>
    </source>
</evidence>
<dbReference type="RefSeq" id="WP_135224118.1">
    <property type="nucleotide sequence ID" value="NZ_CP132508.1"/>
</dbReference>
<name>A0ABZ0QQ08_9FIRM</name>
<reference evidence="2 3" key="1">
    <citation type="submission" date="2023-08" db="EMBL/GenBank/DDBJ databases">
        <title>Genome sequence of Thermaerobacter compostii strain Ins1, a spore-forming filamentous bacterium isolated from a deep geothermal reservoir.</title>
        <authorList>
            <person name="Bregnard D."/>
            <person name="Gonzalez D."/>
            <person name="Junier P."/>
        </authorList>
    </citation>
    <scope>NUCLEOTIDE SEQUENCE [LARGE SCALE GENOMIC DNA]</scope>
    <source>
        <strain evidence="2 3">Ins1</strain>
    </source>
</reference>
<gene>
    <name evidence="2" type="ORF">Q5761_09020</name>
</gene>
<feature type="transmembrane region" description="Helical" evidence="1">
    <location>
        <begin position="17"/>
        <end position="35"/>
    </location>
</feature>
<dbReference type="Proteomes" id="UP001304683">
    <property type="component" value="Chromosome"/>
</dbReference>
<keyword evidence="1" id="KW-0472">Membrane</keyword>
<proteinExistence type="predicted"/>
<feature type="transmembrane region" description="Helical" evidence="1">
    <location>
        <begin position="114"/>
        <end position="139"/>
    </location>
</feature>
<organism evidence="2 3">
    <name type="scientific">Thermaerobacter composti</name>
    <dbReference type="NCBI Taxonomy" id="554949"/>
    <lineage>
        <taxon>Bacteria</taxon>
        <taxon>Bacillati</taxon>
        <taxon>Bacillota</taxon>
        <taxon>Clostridia</taxon>
        <taxon>Eubacteriales</taxon>
        <taxon>Clostridiales Family XVII. Incertae Sedis</taxon>
        <taxon>Thermaerobacter</taxon>
    </lineage>
</organism>
<sequence length="163" mass="18030">MWLIDAVVDGIGEGFRLLLRVALFVAPVLILLEWAKLTGRLDRLTHRLEPLCRRLGLAPELAPSLTVGAVLGVILGSGVVLETSRERPVARDQVTLLFVFVGIFHAMFEETAAVFAFGGNGLIMVATRFAFGVAAFWVYRRWLDLRRAALDGRVLAPQPARHR</sequence>
<keyword evidence="3" id="KW-1185">Reference proteome</keyword>
<feature type="transmembrane region" description="Helical" evidence="1">
    <location>
        <begin position="93"/>
        <end position="108"/>
    </location>
</feature>
<dbReference type="EMBL" id="CP132508">
    <property type="protein sequence ID" value="WPD18500.1"/>
    <property type="molecule type" value="Genomic_DNA"/>
</dbReference>
<protein>
    <recommendedName>
        <fullName evidence="4">Nucleoside recognition protein</fullName>
    </recommendedName>
</protein>